<dbReference type="InterPro" id="IPR027417">
    <property type="entry name" value="P-loop_NTPase"/>
</dbReference>
<dbReference type="NCBIfam" id="TIGR03596">
    <property type="entry name" value="GTPase_YlqF"/>
    <property type="match status" value="1"/>
</dbReference>
<dbReference type="InterPro" id="IPR023179">
    <property type="entry name" value="GTP-bd_ortho_bundle_sf"/>
</dbReference>
<dbReference type="Proteomes" id="UP001151582">
    <property type="component" value="Unassembled WGS sequence"/>
</dbReference>
<name>A0A9W8B150_9FUNG</name>
<organism evidence="5 6">
    <name type="scientific">Dimargaris verticillata</name>
    <dbReference type="NCBI Taxonomy" id="2761393"/>
    <lineage>
        <taxon>Eukaryota</taxon>
        <taxon>Fungi</taxon>
        <taxon>Fungi incertae sedis</taxon>
        <taxon>Zoopagomycota</taxon>
        <taxon>Kickxellomycotina</taxon>
        <taxon>Dimargaritomycetes</taxon>
        <taxon>Dimargaritales</taxon>
        <taxon>Dimargaritaceae</taxon>
        <taxon>Dimargaris</taxon>
    </lineage>
</organism>
<dbReference type="AlphaFoldDB" id="A0A9W8B150"/>
<proteinExistence type="predicted"/>
<dbReference type="Gene3D" id="3.40.50.300">
    <property type="entry name" value="P-loop containing nucleotide triphosphate hydrolases"/>
    <property type="match status" value="1"/>
</dbReference>
<dbReference type="GO" id="GO:0003924">
    <property type="term" value="F:GTPase activity"/>
    <property type="evidence" value="ECO:0007669"/>
    <property type="project" value="TreeGrafter"/>
</dbReference>
<evidence type="ECO:0000256" key="1">
    <source>
        <dbReference type="ARBA" id="ARBA00022741"/>
    </source>
</evidence>
<dbReference type="PANTHER" id="PTHR45782">
    <property type="entry name" value="MITOCHONDRIAL RIBOSOME-ASSOCIATED GTPASE 1"/>
    <property type="match status" value="1"/>
</dbReference>
<feature type="compositionally biased region" description="Basic and acidic residues" evidence="3">
    <location>
        <begin position="307"/>
        <end position="335"/>
    </location>
</feature>
<dbReference type="PROSITE" id="PS51721">
    <property type="entry name" value="G_CP"/>
    <property type="match status" value="1"/>
</dbReference>
<dbReference type="Gene3D" id="1.10.1580.10">
    <property type="match status" value="1"/>
</dbReference>
<evidence type="ECO:0000259" key="4">
    <source>
        <dbReference type="PROSITE" id="PS51721"/>
    </source>
</evidence>
<dbReference type="PANTHER" id="PTHR45782:SF4">
    <property type="entry name" value="MITOCHONDRIAL RIBOSOME-ASSOCIATED GTPASE 1"/>
    <property type="match status" value="1"/>
</dbReference>
<evidence type="ECO:0000313" key="6">
    <source>
        <dbReference type="Proteomes" id="UP001151582"/>
    </source>
</evidence>
<keyword evidence="1" id="KW-0547">Nucleotide-binding</keyword>
<comment type="caution">
    <text evidence="5">The sequence shown here is derived from an EMBL/GenBank/DDBJ whole genome shotgun (WGS) entry which is preliminary data.</text>
</comment>
<sequence>MASRFRQAFTVERTINWFPGHMARGIREIRETMSKVDLVVEARDARIPLSSINPKLEEITQGKERLVVYNKADLALSATAPTMVEALKRYRNQSCLFTCADTANNVRRIINFAADTARRDPWRYPSITVMVIGMPNVGKSSLINCMRRLGLRKGKAAQTGARAGITRRVGQIVKVLDEPTVYLTDTPGVMVPYIADPIQALKVALTGGINEDILDVEILADFLLFTLNQVHNTEYQTMFKLDQPTDSLPELLTMVARRIGALRKGGEYNLDTAARFFIRQFQLGKLGRFTLDGIEAEDLETFFTVHEPDARSRSQQKKEMRQQRAQQRIERQTLKRERKAKAPTSTVRAR</sequence>
<dbReference type="InterPro" id="IPR006073">
    <property type="entry name" value="GTP-bd"/>
</dbReference>
<dbReference type="InterPro" id="IPR030378">
    <property type="entry name" value="G_CP_dom"/>
</dbReference>
<feature type="domain" description="CP-type G" evidence="4">
    <location>
        <begin position="26"/>
        <end position="192"/>
    </location>
</feature>
<keyword evidence="2" id="KW-0342">GTP-binding</keyword>
<gene>
    <name evidence="5" type="primary">mtg1</name>
    <name evidence="5" type="ORF">H4R34_002830</name>
</gene>
<evidence type="ECO:0000313" key="5">
    <source>
        <dbReference type="EMBL" id="KAJ1979433.1"/>
    </source>
</evidence>
<dbReference type="GO" id="GO:0032543">
    <property type="term" value="P:mitochondrial translation"/>
    <property type="evidence" value="ECO:0007669"/>
    <property type="project" value="TreeGrafter"/>
</dbReference>
<keyword evidence="6" id="KW-1185">Reference proteome</keyword>
<feature type="region of interest" description="Disordered" evidence="3">
    <location>
        <begin position="307"/>
        <end position="350"/>
    </location>
</feature>
<protein>
    <submittedName>
        <fullName evidence="5">Mitochondrial GTPase 1</fullName>
    </submittedName>
</protein>
<dbReference type="GO" id="GO:0005739">
    <property type="term" value="C:mitochondrion"/>
    <property type="evidence" value="ECO:0007669"/>
    <property type="project" value="TreeGrafter"/>
</dbReference>
<dbReference type="CDD" id="cd01856">
    <property type="entry name" value="YlqF"/>
    <property type="match status" value="1"/>
</dbReference>
<dbReference type="SUPFAM" id="SSF52540">
    <property type="entry name" value="P-loop containing nucleoside triphosphate hydrolases"/>
    <property type="match status" value="1"/>
</dbReference>
<dbReference type="Pfam" id="PF01926">
    <property type="entry name" value="MMR_HSR1"/>
    <property type="match status" value="1"/>
</dbReference>
<dbReference type="OrthoDB" id="269151at2759"/>
<evidence type="ECO:0000256" key="3">
    <source>
        <dbReference type="SAM" id="MobiDB-lite"/>
    </source>
</evidence>
<dbReference type="GO" id="GO:0005525">
    <property type="term" value="F:GTP binding"/>
    <property type="evidence" value="ECO:0007669"/>
    <property type="project" value="UniProtKB-KW"/>
</dbReference>
<dbReference type="EMBL" id="JANBQB010000219">
    <property type="protein sequence ID" value="KAJ1979433.1"/>
    <property type="molecule type" value="Genomic_DNA"/>
</dbReference>
<reference evidence="5" key="1">
    <citation type="submission" date="2022-07" db="EMBL/GenBank/DDBJ databases">
        <title>Phylogenomic reconstructions and comparative analyses of Kickxellomycotina fungi.</title>
        <authorList>
            <person name="Reynolds N.K."/>
            <person name="Stajich J.E."/>
            <person name="Barry K."/>
            <person name="Grigoriev I.V."/>
            <person name="Crous P."/>
            <person name="Smith M.E."/>
        </authorList>
    </citation>
    <scope>NUCLEOTIDE SEQUENCE</scope>
    <source>
        <strain evidence="5">RSA 567</strain>
    </source>
</reference>
<evidence type="ECO:0000256" key="2">
    <source>
        <dbReference type="ARBA" id="ARBA00023134"/>
    </source>
</evidence>
<dbReference type="InterPro" id="IPR019991">
    <property type="entry name" value="GTP-bd_ribosome_bgen"/>
</dbReference>
<accession>A0A9W8B150</accession>